<dbReference type="SMART" id="SM00833">
    <property type="entry name" value="CobW_C"/>
    <property type="match status" value="1"/>
</dbReference>
<proteinExistence type="inferred from homology"/>
<dbReference type="PANTHER" id="PTHR13748:SF62">
    <property type="entry name" value="COBW DOMAIN-CONTAINING PROTEIN"/>
    <property type="match status" value="1"/>
</dbReference>
<keyword evidence="1" id="KW-0547">Nucleotide-binding</keyword>
<dbReference type="CDD" id="cd03112">
    <property type="entry name" value="CobW-like"/>
    <property type="match status" value="1"/>
</dbReference>
<evidence type="ECO:0000256" key="1">
    <source>
        <dbReference type="ARBA" id="ARBA00022741"/>
    </source>
</evidence>
<dbReference type="PANTHER" id="PTHR13748">
    <property type="entry name" value="COBW-RELATED"/>
    <property type="match status" value="1"/>
</dbReference>
<accession>A0ABR8BMI3</accession>
<evidence type="ECO:0000256" key="3">
    <source>
        <dbReference type="ARBA" id="ARBA00023186"/>
    </source>
</evidence>
<comment type="caution">
    <text evidence="7">The sequence shown here is derived from an EMBL/GenBank/DDBJ whole genome shotgun (WGS) entry which is preliminary data.</text>
</comment>
<dbReference type="InterPro" id="IPR027417">
    <property type="entry name" value="P-loop_NTPase"/>
</dbReference>
<dbReference type="Gene3D" id="3.40.50.300">
    <property type="entry name" value="P-loop containing nucleotide triphosphate hydrolases"/>
    <property type="match status" value="1"/>
</dbReference>
<evidence type="ECO:0000259" key="6">
    <source>
        <dbReference type="SMART" id="SM00833"/>
    </source>
</evidence>
<dbReference type="SUPFAM" id="SSF52540">
    <property type="entry name" value="P-loop containing nucleoside triphosphate hydrolases"/>
    <property type="match status" value="1"/>
</dbReference>
<keyword evidence="8" id="KW-1185">Reference proteome</keyword>
<evidence type="ECO:0000313" key="8">
    <source>
        <dbReference type="Proteomes" id="UP000621307"/>
    </source>
</evidence>
<gene>
    <name evidence="7" type="ORF">H6G14_22840</name>
</gene>
<comment type="catalytic activity">
    <reaction evidence="5">
        <text>GTP + H2O = GDP + phosphate + H(+)</text>
        <dbReference type="Rhea" id="RHEA:19669"/>
        <dbReference type="ChEBI" id="CHEBI:15377"/>
        <dbReference type="ChEBI" id="CHEBI:15378"/>
        <dbReference type="ChEBI" id="CHEBI:37565"/>
        <dbReference type="ChEBI" id="CHEBI:43474"/>
        <dbReference type="ChEBI" id="CHEBI:58189"/>
    </reaction>
    <physiologicalReaction direction="left-to-right" evidence="5">
        <dbReference type="Rhea" id="RHEA:19670"/>
    </physiologicalReaction>
</comment>
<dbReference type="EMBL" id="JACJQL010000044">
    <property type="protein sequence ID" value="MBD2254110.1"/>
    <property type="molecule type" value="Genomic_DNA"/>
</dbReference>
<reference evidence="7 8" key="1">
    <citation type="journal article" date="2020" name="ISME J.">
        <title>Comparative genomics reveals insights into cyanobacterial evolution and habitat adaptation.</title>
        <authorList>
            <person name="Chen M.Y."/>
            <person name="Teng W.K."/>
            <person name="Zhao L."/>
            <person name="Hu C.X."/>
            <person name="Zhou Y.K."/>
            <person name="Han B.P."/>
            <person name="Song L.R."/>
            <person name="Shu W.S."/>
        </authorList>
    </citation>
    <scope>NUCLEOTIDE SEQUENCE [LARGE SCALE GENOMIC DNA]</scope>
    <source>
        <strain evidence="7 8">FACHB-3921</strain>
    </source>
</reference>
<comment type="similarity">
    <text evidence="4">Belongs to the SIMIBI class G3E GTPase family. ZNG1 subfamily.</text>
</comment>
<protein>
    <submittedName>
        <fullName evidence="7">GTP-binding protein</fullName>
    </submittedName>
</protein>
<feature type="domain" description="CobW C-terminal" evidence="6">
    <location>
        <begin position="228"/>
        <end position="322"/>
    </location>
</feature>
<dbReference type="InterPro" id="IPR011629">
    <property type="entry name" value="CobW-like_C"/>
</dbReference>
<organism evidence="7 8">
    <name type="scientific">Nostoc parmelioides FACHB-3921</name>
    <dbReference type="NCBI Taxonomy" id="2692909"/>
    <lineage>
        <taxon>Bacteria</taxon>
        <taxon>Bacillati</taxon>
        <taxon>Cyanobacteriota</taxon>
        <taxon>Cyanophyceae</taxon>
        <taxon>Nostocales</taxon>
        <taxon>Nostocaceae</taxon>
        <taxon>Nostoc</taxon>
    </lineage>
</organism>
<dbReference type="RefSeq" id="WP_190569970.1">
    <property type="nucleotide sequence ID" value="NZ_JACJQL010000044.1"/>
</dbReference>
<sequence>MMADVITDSVPVTVLTGYLGAGKTTLLNHILTYEHGKKVAVIVNEFGEVGIDNQLVIDADEEIFEMNNGCICCTVRGDLIRIIGNLMKRRDKFDHLVIETTGLADPAPVIQTFFVDEDMQSQLSLDAVVTLVDAKHIWQHWDADEAQEQIAFADVILLNKTDLVTPSELDELEKRIRSMNAIAKIYRTRNSELAMDALLGVKAFDLDRALEIDPNFLGEDAHEHDDTVSSVALVQEGELDGEKLNAWISELLRIQGPDIFRMKGILNIAGEDNRFVFQGVHMIFDGRPDRLWKPNEKRKNELVFIGRNLDEAQLKQDFLACFV</sequence>
<dbReference type="InterPro" id="IPR036627">
    <property type="entry name" value="CobW-likC_sf"/>
</dbReference>
<keyword evidence="2" id="KW-0378">Hydrolase</keyword>
<dbReference type="SUPFAM" id="SSF90002">
    <property type="entry name" value="Hypothetical protein YjiA, C-terminal domain"/>
    <property type="match status" value="1"/>
</dbReference>
<dbReference type="InterPro" id="IPR003495">
    <property type="entry name" value="CobW/HypB/UreG_nucleotide-bd"/>
</dbReference>
<evidence type="ECO:0000256" key="5">
    <source>
        <dbReference type="ARBA" id="ARBA00049117"/>
    </source>
</evidence>
<dbReference type="Proteomes" id="UP000621307">
    <property type="component" value="Unassembled WGS sequence"/>
</dbReference>
<name>A0ABR8BMI3_9NOSO</name>
<evidence type="ECO:0000256" key="4">
    <source>
        <dbReference type="ARBA" id="ARBA00034320"/>
    </source>
</evidence>
<keyword evidence="3" id="KW-0143">Chaperone</keyword>
<dbReference type="Pfam" id="PF07683">
    <property type="entry name" value="CobW_C"/>
    <property type="match status" value="1"/>
</dbReference>
<evidence type="ECO:0000313" key="7">
    <source>
        <dbReference type="EMBL" id="MBD2254110.1"/>
    </source>
</evidence>
<dbReference type="InterPro" id="IPR051316">
    <property type="entry name" value="Zinc-reg_GTPase_activator"/>
</dbReference>
<dbReference type="Pfam" id="PF02492">
    <property type="entry name" value="cobW"/>
    <property type="match status" value="1"/>
</dbReference>
<evidence type="ECO:0000256" key="2">
    <source>
        <dbReference type="ARBA" id="ARBA00022801"/>
    </source>
</evidence>
<dbReference type="Gene3D" id="3.30.1220.10">
    <property type="entry name" value="CobW-like, C-terminal domain"/>
    <property type="match status" value="1"/>
</dbReference>